<dbReference type="GeneID" id="113701237"/>
<dbReference type="InterPro" id="IPR006843">
    <property type="entry name" value="PAP/fibrillin_dom"/>
</dbReference>
<keyword evidence="5" id="KW-1185">Reference proteome</keyword>
<evidence type="ECO:0000313" key="6">
    <source>
        <dbReference type="RefSeq" id="XP_027077590.2"/>
    </source>
</evidence>
<reference evidence="5" key="1">
    <citation type="journal article" date="2025" name="Foods">
        <title>Unveiling the Microbial Signatures of Arabica Coffee Cherries: Insights into Ripeness Specific Diversity, Functional Traits, and Implications for Quality and Safety.</title>
        <authorList>
            <consortium name="RefSeq"/>
            <person name="Tenea G.N."/>
            <person name="Cifuentes V."/>
            <person name="Reyes P."/>
            <person name="Cevallos-Vallejos M."/>
        </authorList>
    </citation>
    <scope>NUCLEOTIDE SEQUENCE [LARGE SCALE GENOMIC DNA]</scope>
</reference>
<dbReference type="Pfam" id="PF04755">
    <property type="entry name" value="PAP_fibrillin"/>
    <property type="match status" value="1"/>
</dbReference>
<evidence type="ECO:0000256" key="1">
    <source>
        <dbReference type="ARBA" id="ARBA00004474"/>
    </source>
</evidence>
<dbReference type="AlphaFoldDB" id="A0A6P6THT9"/>
<sequence length="305" mass="34773">MATKLIHPPKSAPNLFHPIASSAVKIMRAHKALSATHSSHKNCSRFSEYPFGLRTIVSTKATEKSFGVEVQDEKQTIQQTKQSLYDALQGINRGIFGVSSEKKAEITRLIELLESQNPSPEPTMNIEKMGGTWKLVYSTITILGSKRTKLGLRDFISLGDFFQDIDTVEGKAVNVIEFSAKGLNLFRGQLKVEATFKIASKSRVDIRYENSTITPEQLMNLFEKNYDLLLSIFNPEGWLNITYPFILDSIEIKTKYFFFGFCNILQMRKNHMLKCFILDCFTRYVDDNLRIGRDDKGNIFVLERS</sequence>
<protein>
    <submittedName>
        <fullName evidence="6">Fibrillin-5, chloroplastic-like isoform X1</fullName>
    </submittedName>
</protein>
<comment type="subcellular location">
    <subcellularLocation>
        <location evidence="1">Plastid</location>
    </subcellularLocation>
</comment>
<evidence type="ECO:0000313" key="5">
    <source>
        <dbReference type="Proteomes" id="UP001652660"/>
    </source>
</evidence>
<organism evidence="5 6">
    <name type="scientific">Coffea arabica</name>
    <name type="common">Arabian coffee</name>
    <dbReference type="NCBI Taxonomy" id="13443"/>
    <lineage>
        <taxon>Eukaryota</taxon>
        <taxon>Viridiplantae</taxon>
        <taxon>Streptophyta</taxon>
        <taxon>Embryophyta</taxon>
        <taxon>Tracheophyta</taxon>
        <taxon>Spermatophyta</taxon>
        <taxon>Magnoliopsida</taxon>
        <taxon>eudicotyledons</taxon>
        <taxon>Gunneridae</taxon>
        <taxon>Pentapetalae</taxon>
        <taxon>asterids</taxon>
        <taxon>lamiids</taxon>
        <taxon>Gentianales</taxon>
        <taxon>Rubiaceae</taxon>
        <taxon>Ixoroideae</taxon>
        <taxon>Gardenieae complex</taxon>
        <taxon>Bertiereae - Coffeeae clade</taxon>
        <taxon>Coffeeae</taxon>
        <taxon>Coffea</taxon>
    </lineage>
</organism>
<dbReference type="OrthoDB" id="201321at2759"/>
<dbReference type="RefSeq" id="XP_027077590.2">
    <property type="nucleotide sequence ID" value="XM_027221789.2"/>
</dbReference>
<name>A0A6P6THT9_COFAR</name>
<dbReference type="PANTHER" id="PTHR31906">
    <property type="entry name" value="PLASTID-LIPID-ASSOCIATED PROTEIN 4, CHLOROPLASTIC-RELATED"/>
    <property type="match status" value="1"/>
</dbReference>
<proteinExistence type="predicted"/>
<evidence type="ECO:0000256" key="2">
    <source>
        <dbReference type="ARBA" id="ARBA00022640"/>
    </source>
</evidence>
<keyword evidence="2" id="KW-0934">Plastid</keyword>
<evidence type="ECO:0000259" key="4">
    <source>
        <dbReference type="Pfam" id="PF04755"/>
    </source>
</evidence>
<evidence type="ECO:0000256" key="3">
    <source>
        <dbReference type="ARBA" id="ARBA00022946"/>
    </source>
</evidence>
<dbReference type="GO" id="GO:0009536">
    <property type="term" value="C:plastid"/>
    <property type="evidence" value="ECO:0007669"/>
    <property type="project" value="UniProtKB-SubCell"/>
</dbReference>
<dbReference type="Proteomes" id="UP001652660">
    <property type="component" value="Chromosome 7e"/>
</dbReference>
<reference evidence="6" key="2">
    <citation type="submission" date="2025-08" db="UniProtKB">
        <authorList>
            <consortium name="RefSeq"/>
        </authorList>
    </citation>
    <scope>IDENTIFICATION</scope>
    <source>
        <tissue evidence="6">Leaves</tissue>
    </source>
</reference>
<feature type="domain" description="Plastid lipid-associated protein/fibrillin conserved" evidence="4">
    <location>
        <begin position="79"/>
        <end position="222"/>
    </location>
</feature>
<accession>A0A6P6THT9</accession>
<keyword evidence="3" id="KW-0809">Transit peptide</keyword>
<dbReference type="InterPro" id="IPR039633">
    <property type="entry name" value="PAP"/>
</dbReference>
<gene>
    <name evidence="6" type="primary">LOC113701237</name>
</gene>